<dbReference type="Proteomes" id="UP000809789">
    <property type="component" value="Unassembled WGS sequence"/>
</dbReference>
<evidence type="ECO:0000256" key="1">
    <source>
        <dbReference type="SAM" id="MobiDB-lite"/>
    </source>
</evidence>
<gene>
    <name evidence="2" type="ORF">KVT40_001768</name>
</gene>
<comment type="caution">
    <text evidence="2">The sequence shown here is derived from an EMBL/GenBank/DDBJ whole genome shotgun (WGS) entry which is preliminary data.</text>
</comment>
<proteinExistence type="predicted"/>
<evidence type="ECO:0000313" key="3">
    <source>
        <dbReference type="Proteomes" id="UP000809789"/>
    </source>
</evidence>
<organism evidence="2 3">
    <name type="scientific">Elsinoe batatas</name>
    <dbReference type="NCBI Taxonomy" id="2601811"/>
    <lineage>
        <taxon>Eukaryota</taxon>
        <taxon>Fungi</taxon>
        <taxon>Dikarya</taxon>
        <taxon>Ascomycota</taxon>
        <taxon>Pezizomycotina</taxon>
        <taxon>Dothideomycetes</taxon>
        <taxon>Dothideomycetidae</taxon>
        <taxon>Myriangiales</taxon>
        <taxon>Elsinoaceae</taxon>
        <taxon>Elsinoe</taxon>
    </lineage>
</organism>
<keyword evidence="3" id="KW-1185">Reference proteome</keyword>
<evidence type="ECO:0000313" key="2">
    <source>
        <dbReference type="EMBL" id="KAG8630149.1"/>
    </source>
</evidence>
<sequence>MDRSLLWDPLKPGEKERTGPSAWLGLLESLRNAIINEPIPFTRLSRVEDVRDLLEAISRQQSQQPTAPLASSFVDIWENGTASTTEDSTKRSIIDDLTISDDIGGSSPRSGEDDENTNSGTYTLGTRRSPALQVFEQALRLALSEGDTFFVADFDAFISARKEAFRILMRRGLMRKPAHETNLNTVMHIWASNILSRERADRLSRLTGSGAPKSFKFPPLEEEAERRRAICKAESENLVKVYDAYIAHGHLMHHPIMQNMYLSNFYRYFWMLSEEIERSDSAMRKIIRKHGLEPSKNQGPTGAAFKWIMFRLEGIKPGKKKEYMETKFYNLVQIGRFIFCLQRTFGKGALALITPGSLMKYLPLDSRSFLHIAEAIKVKIPQVLQICEKLGPRLVEPVLKQQFVEAREVDSVNNYTFLEFVDALLPDVQYGDFEEEYEPPEPFEYRAEEFPPLG</sequence>
<accession>A0A8K0PLN4</accession>
<protein>
    <submittedName>
        <fullName evidence="2">Uncharacterized protein</fullName>
    </submittedName>
</protein>
<dbReference type="EMBL" id="JAESVG020000002">
    <property type="protein sequence ID" value="KAG8630149.1"/>
    <property type="molecule type" value="Genomic_DNA"/>
</dbReference>
<feature type="region of interest" description="Disordered" evidence="1">
    <location>
        <begin position="99"/>
        <end position="125"/>
    </location>
</feature>
<name>A0A8K0PLN4_9PEZI</name>
<dbReference type="OrthoDB" id="3876026at2759"/>
<dbReference type="AlphaFoldDB" id="A0A8K0PLN4"/>
<reference evidence="2" key="1">
    <citation type="submission" date="2021-07" db="EMBL/GenBank/DDBJ databases">
        <title>Elsinoe batatas strain:CRI-CJ2 Genome sequencing and assembly.</title>
        <authorList>
            <person name="Huang L."/>
        </authorList>
    </citation>
    <scope>NUCLEOTIDE SEQUENCE</scope>
    <source>
        <strain evidence="2">CRI-CJ2</strain>
    </source>
</reference>